<gene>
    <name evidence="1" type="ORF">B879_03266</name>
</gene>
<dbReference type="Pfam" id="PF11236">
    <property type="entry name" value="DUF3037"/>
    <property type="match status" value="1"/>
</dbReference>
<protein>
    <recommendedName>
        <fullName evidence="3">DUF3037 domain-containing protein</fullName>
    </recommendedName>
</protein>
<keyword evidence="2" id="KW-1185">Reference proteome</keyword>
<dbReference type="InterPro" id="IPR021398">
    <property type="entry name" value="DUF3037"/>
</dbReference>
<comment type="caution">
    <text evidence="1">The sequence shown here is derived from an EMBL/GenBank/DDBJ whole genome shotgun (WGS) entry which is preliminary data.</text>
</comment>
<proteinExistence type="predicted"/>
<dbReference type="AlphaFoldDB" id="K1LVH0"/>
<sequence length="280" mass="33009">MKTFYYQILRYIHDQFTGEFVNLGVIIYSPNDMFLKAKVTQRYTRITSMFPEANGKYIISSARYLENQINHQYAPRLNELFPLSPKMEHITSEILRKDDSALQLTDVEKAVDIELDAGLLGIFNSLVEKYLPEEKSTRMADEDVWRKKYKDYFDRYKVSDRLIPHAIQTKNDLFQFDKAWKNEIWHIYEPLSFDLKKEETVKDKVYRWAGRINELSKAKEPCDVTFMVMIPSKHAKLEKFIKSSLQADLDTLNIKVVTDSQAEFLAKEIANQMEIHDSHE</sequence>
<dbReference type="EMBL" id="AMGM01000068">
    <property type="protein sequence ID" value="EKB48129.1"/>
    <property type="molecule type" value="Genomic_DNA"/>
</dbReference>
<dbReference type="RefSeq" id="WP_009186284.1">
    <property type="nucleotide sequence ID" value="NZ_AMGM01000068.1"/>
</dbReference>
<reference evidence="1 2" key="1">
    <citation type="journal article" date="2012" name="J. Bacteriol.">
        <title>Draft Genome Sequence of Cecembia lonarensis Strain LW9T, Isolated from Lonar Lake, a Haloalkaline Lake in India.</title>
        <authorList>
            <person name="Shivaji S."/>
            <person name="Ara S."/>
            <person name="Singh A."/>
            <person name="Pinnaka A.K."/>
        </authorList>
    </citation>
    <scope>NUCLEOTIDE SEQUENCE [LARGE SCALE GENOMIC DNA]</scope>
    <source>
        <strain evidence="1 2">LW9</strain>
    </source>
</reference>
<accession>K1LVH0</accession>
<organism evidence="1 2">
    <name type="scientific">Cecembia lonarensis (strain CCUG 58316 / KCTC 22772 / LW9)</name>
    <dbReference type="NCBI Taxonomy" id="1225176"/>
    <lineage>
        <taxon>Bacteria</taxon>
        <taxon>Pseudomonadati</taxon>
        <taxon>Bacteroidota</taxon>
        <taxon>Cytophagia</taxon>
        <taxon>Cytophagales</taxon>
        <taxon>Cyclobacteriaceae</taxon>
        <taxon>Cecembia</taxon>
    </lineage>
</organism>
<dbReference type="Proteomes" id="UP000004478">
    <property type="component" value="Unassembled WGS sequence"/>
</dbReference>
<dbReference type="OrthoDB" id="8199584at2"/>
<evidence type="ECO:0000313" key="2">
    <source>
        <dbReference type="Proteomes" id="UP000004478"/>
    </source>
</evidence>
<evidence type="ECO:0000313" key="1">
    <source>
        <dbReference type="EMBL" id="EKB48129.1"/>
    </source>
</evidence>
<name>K1LVH0_CECL9</name>
<dbReference type="PATRIC" id="fig|1225176.3.peg.3466"/>
<evidence type="ECO:0008006" key="3">
    <source>
        <dbReference type="Google" id="ProtNLM"/>
    </source>
</evidence>